<dbReference type="NCBIfam" id="TIGR00219">
    <property type="entry name" value="mreC"/>
    <property type="match status" value="1"/>
</dbReference>
<dbReference type="Pfam" id="PF04085">
    <property type="entry name" value="MreC"/>
    <property type="match status" value="1"/>
</dbReference>
<dbReference type="PANTHER" id="PTHR34138:SF1">
    <property type="entry name" value="CELL SHAPE-DETERMINING PROTEIN MREC"/>
    <property type="match status" value="1"/>
</dbReference>
<feature type="domain" description="Rod shape-determining protein MreC beta-barrel core" evidence="7">
    <location>
        <begin position="116"/>
        <end position="265"/>
    </location>
</feature>
<keyword evidence="3 5" id="KW-0133">Cell shape</keyword>
<dbReference type="PIRSF" id="PIRSF038471">
    <property type="entry name" value="MreC"/>
    <property type="match status" value="1"/>
</dbReference>
<dbReference type="Gene3D" id="2.40.10.350">
    <property type="entry name" value="Rod shape-determining protein MreC, domain 2"/>
    <property type="match status" value="1"/>
</dbReference>
<evidence type="ECO:0000313" key="8">
    <source>
        <dbReference type="EMBL" id="QCT06701.1"/>
    </source>
</evidence>
<dbReference type="AlphaFoldDB" id="A0A4P8XUI6"/>
<dbReference type="OrthoDB" id="9792313at2"/>
<dbReference type="PANTHER" id="PTHR34138">
    <property type="entry name" value="CELL SHAPE-DETERMINING PROTEIN MREC"/>
    <property type="match status" value="1"/>
</dbReference>
<dbReference type="Gene3D" id="2.40.10.340">
    <property type="entry name" value="Rod shape-determining protein MreC, domain 1"/>
    <property type="match status" value="1"/>
</dbReference>
<gene>
    <name evidence="8" type="primary">mreC</name>
    <name evidence="8" type="ORF">E5Z56_04670</name>
</gene>
<evidence type="ECO:0000256" key="3">
    <source>
        <dbReference type="ARBA" id="ARBA00022960"/>
    </source>
</evidence>
<dbReference type="KEGG" id="ruj:E5Z56_04670"/>
<dbReference type="InterPro" id="IPR042177">
    <property type="entry name" value="Cell/Rod_1"/>
</dbReference>
<keyword evidence="9" id="KW-1185">Reference proteome</keyword>
<feature type="coiled-coil region" evidence="6">
    <location>
        <begin position="55"/>
        <end position="89"/>
    </location>
</feature>
<dbReference type="InterPro" id="IPR042175">
    <property type="entry name" value="Cell/Rod_MreC_2"/>
</dbReference>
<reference evidence="8 9" key="1">
    <citation type="submission" date="2019-04" db="EMBL/GenBank/DDBJ databases">
        <authorList>
            <person name="Embree M."/>
            <person name="Gaffney J.R."/>
        </authorList>
    </citation>
    <scope>NUCLEOTIDE SEQUENCE [LARGE SCALE GENOMIC DNA]</scope>
    <source>
        <strain evidence="8 9">JE7A12</strain>
    </source>
</reference>
<evidence type="ECO:0000256" key="4">
    <source>
        <dbReference type="ARBA" id="ARBA00032089"/>
    </source>
</evidence>
<organism evidence="8 9">
    <name type="scientific">Ruminococcus bovis</name>
    <dbReference type="NCBI Taxonomy" id="2564099"/>
    <lineage>
        <taxon>Bacteria</taxon>
        <taxon>Bacillati</taxon>
        <taxon>Bacillota</taxon>
        <taxon>Clostridia</taxon>
        <taxon>Eubacteriales</taxon>
        <taxon>Oscillospiraceae</taxon>
        <taxon>Ruminococcus</taxon>
    </lineage>
</organism>
<evidence type="ECO:0000256" key="6">
    <source>
        <dbReference type="SAM" id="Coils"/>
    </source>
</evidence>
<dbReference type="GO" id="GO:0008360">
    <property type="term" value="P:regulation of cell shape"/>
    <property type="evidence" value="ECO:0007669"/>
    <property type="project" value="UniProtKB-KW"/>
</dbReference>
<sequence length="279" mass="30738">MREIFRTKSFKILIITVVVLALCTISSTAFGTNIISSAVGYITTGMQRVSATVTENKGKKTYSELLAENEELKKEIATLRTQLADYSDTKVENARLWKFYGLKKSDDSYDFVPSTVIRRDSQSKFYSFTIDRGTSDKISVNDPVVSENGLVGYVNSVSRNHSTVTTILSPDLSAGGFDVKSKDKGLISGDPEYSDKGLVTFKKLEENNKIKVGDQISTTGVGGVYPKNISIGKVKEIKYNDFDTSLYAVVEPYENVKTVFDVVVITSFKGQGEVSAKED</sequence>
<evidence type="ECO:0000259" key="7">
    <source>
        <dbReference type="Pfam" id="PF04085"/>
    </source>
</evidence>
<dbReference type="GO" id="GO:0005886">
    <property type="term" value="C:plasma membrane"/>
    <property type="evidence" value="ECO:0007669"/>
    <property type="project" value="TreeGrafter"/>
</dbReference>
<evidence type="ECO:0000313" key="9">
    <source>
        <dbReference type="Proteomes" id="UP000301475"/>
    </source>
</evidence>
<proteinExistence type="inferred from homology"/>
<evidence type="ECO:0000256" key="1">
    <source>
        <dbReference type="ARBA" id="ARBA00009369"/>
    </source>
</evidence>
<dbReference type="InterPro" id="IPR055342">
    <property type="entry name" value="MreC_beta-barrel_core"/>
</dbReference>
<comment type="similarity">
    <text evidence="1 5">Belongs to the MreC family.</text>
</comment>
<accession>A0A4P8XUI6</accession>
<dbReference type="Proteomes" id="UP000301475">
    <property type="component" value="Chromosome"/>
</dbReference>
<evidence type="ECO:0000256" key="2">
    <source>
        <dbReference type="ARBA" id="ARBA00013855"/>
    </source>
</evidence>
<protein>
    <recommendedName>
        <fullName evidence="2 5">Cell shape-determining protein MreC</fullName>
    </recommendedName>
    <alternativeName>
        <fullName evidence="4 5">Cell shape protein MreC</fullName>
    </alternativeName>
</protein>
<dbReference type="EMBL" id="CP039381">
    <property type="protein sequence ID" value="QCT06701.1"/>
    <property type="molecule type" value="Genomic_DNA"/>
</dbReference>
<keyword evidence="6" id="KW-0175">Coiled coil</keyword>
<evidence type="ECO:0000256" key="5">
    <source>
        <dbReference type="PIRNR" id="PIRNR038471"/>
    </source>
</evidence>
<comment type="function">
    <text evidence="5">Involved in formation and maintenance of cell shape.</text>
</comment>
<name>A0A4P8XUI6_9FIRM</name>
<dbReference type="RefSeq" id="WP_138156752.1">
    <property type="nucleotide sequence ID" value="NZ_CP039381.1"/>
</dbReference>
<dbReference type="InterPro" id="IPR007221">
    <property type="entry name" value="MreC"/>
</dbReference>